<dbReference type="EMBL" id="OU015568">
    <property type="protein sequence ID" value="CAG5090573.1"/>
    <property type="molecule type" value="Genomic_DNA"/>
</dbReference>
<feature type="transmembrane region" description="Helical" evidence="1">
    <location>
        <begin position="83"/>
        <end position="101"/>
    </location>
</feature>
<proteinExistence type="predicted"/>
<evidence type="ECO:0000313" key="3">
    <source>
        <dbReference type="Proteomes" id="UP001158576"/>
    </source>
</evidence>
<protein>
    <submittedName>
        <fullName evidence="2">Oidioi.mRNA.OKI2018_I69.PAR.g12652.t1.cds</fullName>
    </submittedName>
</protein>
<reference evidence="2 3" key="1">
    <citation type="submission" date="2021-04" db="EMBL/GenBank/DDBJ databases">
        <authorList>
            <person name="Bliznina A."/>
        </authorList>
    </citation>
    <scope>NUCLEOTIDE SEQUENCE [LARGE SCALE GENOMIC DNA]</scope>
</reference>
<keyword evidence="1" id="KW-0472">Membrane</keyword>
<keyword evidence="3" id="KW-1185">Reference proteome</keyword>
<name>A0ABN7S5I8_OIKDI</name>
<keyword evidence="1" id="KW-1133">Transmembrane helix</keyword>
<organism evidence="2 3">
    <name type="scientific">Oikopleura dioica</name>
    <name type="common">Tunicate</name>
    <dbReference type="NCBI Taxonomy" id="34765"/>
    <lineage>
        <taxon>Eukaryota</taxon>
        <taxon>Metazoa</taxon>
        <taxon>Chordata</taxon>
        <taxon>Tunicata</taxon>
        <taxon>Appendicularia</taxon>
        <taxon>Copelata</taxon>
        <taxon>Oikopleuridae</taxon>
        <taxon>Oikopleura</taxon>
    </lineage>
</organism>
<accession>A0ABN7S5I8</accession>
<dbReference type="Proteomes" id="UP001158576">
    <property type="component" value="Chromosome PAR"/>
</dbReference>
<gene>
    <name evidence="2" type="ORF">OKIOD_LOCUS4210</name>
</gene>
<evidence type="ECO:0000313" key="2">
    <source>
        <dbReference type="EMBL" id="CAG5090573.1"/>
    </source>
</evidence>
<evidence type="ECO:0000256" key="1">
    <source>
        <dbReference type="SAM" id="Phobius"/>
    </source>
</evidence>
<keyword evidence="1" id="KW-0812">Transmembrane</keyword>
<sequence>MGTLLIDNLFYLLQDEELECDYIYRETARYIPQCGFIDDEHKKFLRDLMIGVGEKQGCDWSLCGFPSKPMPTTKRPKTTTTSAAETSGFSALFLILIFFFLKR</sequence>